<dbReference type="GO" id="GO:0004622">
    <property type="term" value="F:phosphatidylcholine lysophospholipase activity"/>
    <property type="evidence" value="ECO:0007669"/>
    <property type="project" value="TreeGrafter"/>
</dbReference>
<evidence type="ECO:0000313" key="2">
    <source>
        <dbReference type="EMBL" id="QNF33915.1"/>
    </source>
</evidence>
<dbReference type="PANTHER" id="PTHR30383:SF5">
    <property type="entry name" value="SGNH HYDROLASE-TYPE ESTERASE DOMAIN-CONTAINING PROTEIN"/>
    <property type="match status" value="1"/>
</dbReference>
<dbReference type="AlphaFoldDB" id="A0A7G7G9T1"/>
<dbReference type="CDD" id="cd01834">
    <property type="entry name" value="SGNH_hydrolase_like_2"/>
    <property type="match status" value="1"/>
</dbReference>
<protein>
    <submittedName>
        <fullName evidence="2">SGNH/GDSL hydrolase family protein</fullName>
    </submittedName>
</protein>
<name>A0A7G7G9T1_9BACT</name>
<proteinExistence type="predicted"/>
<dbReference type="RefSeq" id="WP_185270397.1">
    <property type="nucleotide sequence ID" value="NZ_CP055156.1"/>
</dbReference>
<evidence type="ECO:0000313" key="3">
    <source>
        <dbReference type="Proteomes" id="UP000515237"/>
    </source>
</evidence>
<dbReference type="SUPFAM" id="SSF52266">
    <property type="entry name" value="SGNH hydrolase"/>
    <property type="match status" value="1"/>
</dbReference>
<dbReference type="InterPro" id="IPR051532">
    <property type="entry name" value="Ester_Hydrolysis_Enzymes"/>
</dbReference>
<dbReference type="PANTHER" id="PTHR30383">
    <property type="entry name" value="THIOESTERASE 1/PROTEASE 1/LYSOPHOSPHOLIPASE L1"/>
    <property type="match status" value="1"/>
</dbReference>
<dbReference type="Proteomes" id="UP000515237">
    <property type="component" value="Chromosome"/>
</dbReference>
<sequence>MPHLTEALPRQNFPAGKAGDGFTFLFQGDSITDGNRTRNNDWNHVMGHGYAYIIASKLWYEYPAKQFHFFNRGISGNKITDLAARWQTDTLELKPDVLSILVGINDVSALLNGNQDFTAEQYEKNYRALLQQTKQQLPQVQLVLGEPFILPVGRVKEKWDDYNREVKLRQQIVKRLCTDFNAILVEYQQAFNKALSKAPADYWIWDGIHPMPAGHELMAREWLAQISKKLKFIKA</sequence>
<dbReference type="InterPro" id="IPR013830">
    <property type="entry name" value="SGNH_hydro"/>
</dbReference>
<keyword evidence="2" id="KW-0378">Hydrolase</keyword>
<dbReference type="Gene3D" id="3.40.50.1110">
    <property type="entry name" value="SGNH hydrolase"/>
    <property type="match status" value="1"/>
</dbReference>
<keyword evidence="3" id="KW-1185">Reference proteome</keyword>
<dbReference type="EMBL" id="CP055156">
    <property type="protein sequence ID" value="QNF33915.1"/>
    <property type="molecule type" value="Genomic_DNA"/>
</dbReference>
<reference evidence="2 3" key="1">
    <citation type="journal article" date="2018" name="Int. J. Syst. Evol. Microbiol.">
        <title>Adhaeribacter swui sp. nov., isolated from wet mud.</title>
        <authorList>
            <person name="Kim D.U."/>
            <person name="Kim K.W."/>
            <person name="Kang M.S."/>
            <person name="Kim J.Y."/>
            <person name="Jang J.H."/>
            <person name="Kim M.K."/>
        </authorList>
    </citation>
    <scope>NUCLEOTIDE SEQUENCE [LARGE SCALE GENOMIC DNA]</scope>
    <source>
        <strain evidence="2 3">KCTC 52873</strain>
    </source>
</reference>
<gene>
    <name evidence="2" type="ORF">HUW51_14725</name>
</gene>
<organism evidence="2 3">
    <name type="scientific">Adhaeribacter swui</name>
    <dbReference type="NCBI Taxonomy" id="2086471"/>
    <lineage>
        <taxon>Bacteria</taxon>
        <taxon>Pseudomonadati</taxon>
        <taxon>Bacteroidota</taxon>
        <taxon>Cytophagia</taxon>
        <taxon>Cytophagales</taxon>
        <taxon>Hymenobacteraceae</taxon>
        <taxon>Adhaeribacter</taxon>
    </lineage>
</organism>
<accession>A0A7G7G9T1</accession>
<feature type="domain" description="SGNH hydrolase-type esterase" evidence="1">
    <location>
        <begin position="28"/>
        <end position="217"/>
    </location>
</feature>
<dbReference type="Pfam" id="PF13472">
    <property type="entry name" value="Lipase_GDSL_2"/>
    <property type="match status" value="1"/>
</dbReference>
<evidence type="ECO:0000259" key="1">
    <source>
        <dbReference type="Pfam" id="PF13472"/>
    </source>
</evidence>
<dbReference type="InterPro" id="IPR036514">
    <property type="entry name" value="SGNH_hydro_sf"/>
</dbReference>
<dbReference type="KEGG" id="aswu:HUW51_14725"/>